<evidence type="ECO:0000259" key="2">
    <source>
        <dbReference type="Pfam" id="PF24883"/>
    </source>
</evidence>
<dbReference type="EMBL" id="JAGSXJ010000028">
    <property type="protein sequence ID" value="KAH6671498.1"/>
    <property type="molecule type" value="Genomic_DNA"/>
</dbReference>
<organism evidence="4 5">
    <name type="scientific">Plectosphaerella plurivora</name>
    <dbReference type="NCBI Taxonomy" id="936078"/>
    <lineage>
        <taxon>Eukaryota</taxon>
        <taxon>Fungi</taxon>
        <taxon>Dikarya</taxon>
        <taxon>Ascomycota</taxon>
        <taxon>Pezizomycotina</taxon>
        <taxon>Sordariomycetes</taxon>
        <taxon>Hypocreomycetidae</taxon>
        <taxon>Glomerellales</taxon>
        <taxon>Plectosphaerellaceae</taxon>
        <taxon>Plectosphaerella</taxon>
    </lineage>
</organism>
<feature type="domain" description="Nephrocystin 3-like N-terminal" evidence="2">
    <location>
        <begin position="2"/>
        <end position="140"/>
    </location>
</feature>
<dbReference type="InterPro" id="IPR056693">
    <property type="entry name" value="DUF7791"/>
</dbReference>
<feature type="domain" description="DUF7791" evidence="3">
    <location>
        <begin position="253"/>
        <end position="357"/>
    </location>
</feature>
<name>A0A9P8V1G7_9PEZI</name>
<dbReference type="Pfam" id="PF25053">
    <property type="entry name" value="DUF7791"/>
    <property type="match status" value="1"/>
</dbReference>
<protein>
    <recommendedName>
        <fullName evidence="6">NACHT domain-containing protein</fullName>
    </recommendedName>
</protein>
<evidence type="ECO:0000313" key="4">
    <source>
        <dbReference type="EMBL" id="KAH6671498.1"/>
    </source>
</evidence>
<dbReference type="OrthoDB" id="4841274at2759"/>
<keyword evidence="1" id="KW-0677">Repeat</keyword>
<feature type="non-terminal residue" evidence="4">
    <location>
        <position position="357"/>
    </location>
</feature>
<accession>A0A9P8V1G7</accession>
<gene>
    <name evidence="4" type="ORF">F5X68DRAFT_121853</name>
</gene>
<dbReference type="PANTHER" id="PTHR10039">
    <property type="entry name" value="AMELOGENIN"/>
    <property type="match status" value="1"/>
</dbReference>
<reference evidence="4" key="1">
    <citation type="journal article" date="2021" name="Nat. Commun.">
        <title>Genetic determinants of endophytism in the Arabidopsis root mycobiome.</title>
        <authorList>
            <person name="Mesny F."/>
            <person name="Miyauchi S."/>
            <person name="Thiergart T."/>
            <person name="Pickel B."/>
            <person name="Atanasova L."/>
            <person name="Karlsson M."/>
            <person name="Huettel B."/>
            <person name="Barry K.W."/>
            <person name="Haridas S."/>
            <person name="Chen C."/>
            <person name="Bauer D."/>
            <person name="Andreopoulos W."/>
            <person name="Pangilinan J."/>
            <person name="LaButti K."/>
            <person name="Riley R."/>
            <person name="Lipzen A."/>
            <person name="Clum A."/>
            <person name="Drula E."/>
            <person name="Henrissat B."/>
            <person name="Kohler A."/>
            <person name="Grigoriev I.V."/>
            <person name="Martin F.M."/>
            <person name="Hacquard S."/>
        </authorList>
    </citation>
    <scope>NUCLEOTIDE SEQUENCE</scope>
    <source>
        <strain evidence="4">MPI-SDFR-AT-0117</strain>
    </source>
</reference>
<dbReference type="Pfam" id="PF24883">
    <property type="entry name" value="NPHP3_N"/>
    <property type="match status" value="1"/>
</dbReference>
<dbReference type="Proteomes" id="UP000770015">
    <property type="component" value="Unassembled WGS sequence"/>
</dbReference>
<dbReference type="PANTHER" id="PTHR10039:SF5">
    <property type="entry name" value="NACHT DOMAIN-CONTAINING PROTEIN"/>
    <property type="match status" value="1"/>
</dbReference>
<dbReference type="AlphaFoldDB" id="A0A9P8V1G7"/>
<keyword evidence="5" id="KW-1185">Reference proteome</keyword>
<evidence type="ECO:0008006" key="6">
    <source>
        <dbReference type="Google" id="ProtNLM"/>
    </source>
</evidence>
<evidence type="ECO:0000256" key="1">
    <source>
        <dbReference type="ARBA" id="ARBA00022737"/>
    </source>
</evidence>
<evidence type="ECO:0000313" key="5">
    <source>
        <dbReference type="Proteomes" id="UP000770015"/>
    </source>
</evidence>
<proteinExistence type="predicted"/>
<sequence>MKFLCDHYQTKEALALWAGVNECVISKHFFWSAGTLIQKSQEGLLRSLLYDVFLQCPQAAQEVCPIRWAAAMRGEKDPESWKLPELRHTVLKLAEYHNLRYKFCFFIDGLDEYDGDHHDIIRIMATLAASPNIKLCLSSRPWNIFEDAYGRALDQKLYLQDLTRNDISLYAHHRLEEHPNWVAPLDDAEKLHCRQLILEITEKAQGVFLWVFLVIQSLHEGLTNGDSIPVLHRRIRTLPADLEQFFKHMLSTVDPFYHAQMVQSFQVANASSGALPLMLYVFMDEELDHAGFALKAPVHQMPMYNVQRQHERMKRQLNGRCKGLLEVHSNPMEISYLKYEVDFLHRTVRDFLRTREM</sequence>
<comment type="caution">
    <text evidence="4">The sequence shown here is derived from an EMBL/GenBank/DDBJ whole genome shotgun (WGS) entry which is preliminary data.</text>
</comment>
<evidence type="ECO:0000259" key="3">
    <source>
        <dbReference type="Pfam" id="PF25053"/>
    </source>
</evidence>
<dbReference type="InterPro" id="IPR056884">
    <property type="entry name" value="NPHP3-like_N"/>
</dbReference>